<dbReference type="PANTHER" id="PTHR22916">
    <property type="entry name" value="GLYCOSYLTRANSFERASE"/>
    <property type="match status" value="1"/>
</dbReference>
<organism evidence="2 3">
    <name type="scientific">Spirosoma fluviale</name>
    <dbReference type="NCBI Taxonomy" id="1597977"/>
    <lineage>
        <taxon>Bacteria</taxon>
        <taxon>Pseudomonadati</taxon>
        <taxon>Bacteroidota</taxon>
        <taxon>Cytophagia</taxon>
        <taxon>Cytophagales</taxon>
        <taxon>Cytophagaceae</taxon>
        <taxon>Spirosoma</taxon>
    </lineage>
</organism>
<dbReference type="RefSeq" id="WP_097125675.1">
    <property type="nucleotide sequence ID" value="NZ_OCNH01000001.1"/>
</dbReference>
<evidence type="ECO:0000259" key="1">
    <source>
        <dbReference type="Pfam" id="PF00535"/>
    </source>
</evidence>
<name>A0A286FHB2_9BACT</name>
<keyword evidence="2" id="KW-0808">Transferase</keyword>
<evidence type="ECO:0000313" key="3">
    <source>
        <dbReference type="Proteomes" id="UP000219452"/>
    </source>
</evidence>
<dbReference type="OrthoDB" id="786280at2"/>
<dbReference type="CDD" id="cd00761">
    <property type="entry name" value="Glyco_tranf_GTA_type"/>
    <property type="match status" value="1"/>
</dbReference>
<dbReference type="AlphaFoldDB" id="A0A286FHB2"/>
<proteinExistence type="predicted"/>
<sequence>MNGISVIICCYNSSSQLPQTIRHLATQTIPDSLHCEIILVNNVSTDNTVEVAQTEWAKYSSSPLTFKVVHESQPGLSYARQKGINEAKYDYLLFCDDDNWLLPDYLRTGFSILENDKSIGGLGGLGVAEFGGPKPDWFDQYAMYYAVGKQAPTSGDLSRCRGWVYGAGCFIRREALNSLSDYAFISSDRKGASLSSGGDIELCYFILLNGYKIWYDERLVFVHYIDGRRLSIDYIKRMLLAHAKEAYQLDGLEYKSKAKQDFNLYSKKIQRMWIFRFVLDSIKLKKAYSYEGLSLGFLSKLYITRLASLLKLNNRFDQSFE</sequence>
<dbReference type="SUPFAM" id="SSF53448">
    <property type="entry name" value="Nucleotide-diphospho-sugar transferases"/>
    <property type="match status" value="1"/>
</dbReference>
<protein>
    <submittedName>
        <fullName evidence="2">Glycosyltransferase, GT2 family</fullName>
    </submittedName>
</protein>
<accession>A0A286FHB2</accession>
<evidence type="ECO:0000313" key="2">
    <source>
        <dbReference type="EMBL" id="SOD82389.1"/>
    </source>
</evidence>
<dbReference type="Proteomes" id="UP000219452">
    <property type="component" value="Unassembled WGS sequence"/>
</dbReference>
<dbReference type="EMBL" id="OCNH01000001">
    <property type="protein sequence ID" value="SOD82389.1"/>
    <property type="molecule type" value="Genomic_DNA"/>
</dbReference>
<dbReference type="Gene3D" id="3.90.550.10">
    <property type="entry name" value="Spore Coat Polysaccharide Biosynthesis Protein SpsA, Chain A"/>
    <property type="match status" value="1"/>
</dbReference>
<feature type="domain" description="Glycosyltransferase 2-like" evidence="1">
    <location>
        <begin position="5"/>
        <end position="117"/>
    </location>
</feature>
<dbReference type="Pfam" id="PF00535">
    <property type="entry name" value="Glycos_transf_2"/>
    <property type="match status" value="1"/>
</dbReference>
<dbReference type="InterPro" id="IPR001173">
    <property type="entry name" value="Glyco_trans_2-like"/>
</dbReference>
<reference evidence="3" key="1">
    <citation type="submission" date="2017-09" db="EMBL/GenBank/DDBJ databases">
        <authorList>
            <person name="Varghese N."/>
            <person name="Submissions S."/>
        </authorList>
    </citation>
    <scope>NUCLEOTIDE SEQUENCE [LARGE SCALE GENOMIC DNA]</scope>
    <source>
        <strain evidence="3">DSM 29961</strain>
    </source>
</reference>
<keyword evidence="3" id="KW-1185">Reference proteome</keyword>
<dbReference type="GO" id="GO:0016758">
    <property type="term" value="F:hexosyltransferase activity"/>
    <property type="evidence" value="ECO:0007669"/>
    <property type="project" value="UniProtKB-ARBA"/>
</dbReference>
<dbReference type="InterPro" id="IPR029044">
    <property type="entry name" value="Nucleotide-diphossugar_trans"/>
</dbReference>
<gene>
    <name evidence="2" type="ORF">SAMN06269250_2122</name>
</gene>